<sequence>MLTAMELKLFELRVNSCCERRPPLLGSLLHQKKGEDISPSVMRWLPQLFLSLPLLWDSRLLLSCLRHFSEGDEGKETVLLDVEFCPPLALGPNSMWPPSGHAQALWATSCFF</sequence>
<accession>A0A9D3WRP9</accession>
<comment type="caution">
    <text evidence="1">The sequence shown here is derived from an EMBL/GenBank/DDBJ whole genome shotgun (WGS) entry which is preliminary data.</text>
</comment>
<gene>
    <name evidence="1" type="ORF">KIL84_022922</name>
</gene>
<dbReference type="EMBL" id="JAHDVG010000488">
    <property type="protein sequence ID" value="KAH1165363.1"/>
    <property type="molecule type" value="Genomic_DNA"/>
</dbReference>
<reference evidence="1" key="1">
    <citation type="submission" date="2021-09" db="EMBL/GenBank/DDBJ databases">
        <title>The genome of Mauremys mutica provides insights into the evolution of semi-aquatic lifestyle.</title>
        <authorList>
            <person name="Gong S."/>
            <person name="Gao Y."/>
        </authorList>
    </citation>
    <scope>NUCLEOTIDE SEQUENCE</scope>
    <source>
        <strain evidence="1">MM-2020</strain>
        <tissue evidence="1">Muscle</tissue>
    </source>
</reference>
<protein>
    <submittedName>
        <fullName evidence="1">Uncharacterized protein</fullName>
    </submittedName>
</protein>
<dbReference type="AlphaFoldDB" id="A0A9D3WRP9"/>
<dbReference type="Proteomes" id="UP000827986">
    <property type="component" value="Unassembled WGS sequence"/>
</dbReference>
<evidence type="ECO:0000313" key="1">
    <source>
        <dbReference type="EMBL" id="KAH1165363.1"/>
    </source>
</evidence>
<name>A0A9D3WRP9_9SAUR</name>
<proteinExistence type="predicted"/>
<organism evidence="1 2">
    <name type="scientific">Mauremys mutica</name>
    <name type="common">yellowpond turtle</name>
    <dbReference type="NCBI Taxonomy" id="74926"/>
    <lineage>
        <taxon>Eukaryota</taxon>
        <taxon>Metazoa</taxon>
        <taxon>Chordata</taxon>
        <taxon>Craniata</taxon>
        <taxon>Vertebrata</taxon>
        <taxon>Euteleostomi</taxon>
        <taxon>Archelosauria</taxon>
        <taxon>Testudinata</taxon>
        <taxon>Testudines</taxon>
        <taxon>Cryptodira</taxon>
        <taxon>Durocryptodira</taxon>
        <taxon>Testudinoidea</taxon>
        <taxon>Geoemydidae</taxon>
        <taxon>Geoemydinae</taxon>
        <taxon>Mauremys</taxon>
    </lineage>
</organism>
<evidence type="ECO:0000313" key="2">
    <source>
        <dbReference type="Proteomes" id="UP000827986"/>
    </source>
</evidence>
<keyword evidence="2" id="KW-1185">Reference proteome</keyword>